<reference evidence="3 4" key="1">
    <citation type="submission" date="2018-06" db="EMBL/GenBank/DDBJ databases">
        <title>Streptomyces reniochalinae sp. nov. and Streptomyces diacarnus sp. nov. from marine sponges.</title>
        <authorList>
            <person name="Li L."/>
        </authorList>
    </citation>
    <scope>NUCLEOTIDE SEQUENCE [LARGE SCALE GENOMIC DNA]</scope>
    <source>
        <strain evidence="3 4">LHW50302</strain>
    </source>
</reference>
<feature type="domain" description="SF4 helicase" evidence="2">
    <location>
        <begin position="130"/>
        <end position="301"/>
    </location>
</feature>
<feature type="region of interest" description="Disordered" evidence="1">
    <location>
        <begin position="364"/>
        <end position="427"/>
    </location>
</feature>
<organism evidence="3 4">
    <name type="scientific">Streptomyces reniochalinae</name>
    <dbReference type="NCBI Taxonomy" id="2250578"/>
    <lineage>
        <taxon>Bacteria</taxon>
        <taxon>Bacillati</taxon>
        <taxon>Actinomycetota</taxon>
        <taxon>Actinomycetes</taxon>
        <taxon>Kitasatosporales</taxon>
        <taxon>Streptomycetaceae</taxon>
        <taxon>Streptomyces</taxon>
    </lineage>
</organism>
<dbReference type="SUPFAM" id="SSF52540">
    <property type="entry name" value="P-loop containing nucleoside triphosphate hydrolases"/>
    <property type="match status" value="1"/>
</dbReference>
<dbReference type="Gene3D" id="3.40.50.300">
    <property type="entry name" value="P-loop containing nucleotide triphosphate hydrolases"/>
    <property type="match status" value="1"/>
</dbReference>
<feature type="compositionally biased region" description="Low complexity" evidence="1">
    <location>
        <begin position="389"/>
        <end position="401"/>
    </location>
</feature>
<dbReference type="EMBL" id="QOIM01000058">
    <property type="protein sequence ID" value="RCG13272.1"/>
    <property type="molecule type" value="Genomic_DNA"/>
</dbReference>
<dbReference type="GO" id="GO:0006260">
    <property type="term" value="P:DNA replication"/>
    <property type="evidence" value="ECO:0007669"/>
    <property type="project" value="InterPro"/>
</dbReference>
<dbReference type="Proteomes" id="UP000253507">
    <property type="component" value="Unassembled WGS sequence"/>
</dbReference>
<dbReference type="GO" id="GO:0005829">
    <property type="term" value="C:cytosol"/>
    <property type="evidence" value="ECO:0007669"/>
    <property type="project" value="TreeGrafter"/>
</dbReference>
<dbReference type="PANTHER" id="PTHR30153:SF2">
    <property type="entry name" value="REPLICATIVE DNA HELICASE"/>
    <property type="match status" value="1"/>
</dbReference>
<dbReference type="PANTHER" id="PTHR30153">
    <property type="entry name" value="REPLICATIVE DNA HELICASE DNAB"/>
    <property type="match status" value="1"/>
</dbReference>
<evidence type="ECO:0000256" key="1">
    <source>
        <dbReference type="SAM" id="MobiDB-lite"/>
    </source>
</evidence>
<keyword evidence="4" id="KW-1185">Reference proteome</keyword>
<evidence type="ECO:0000313" key="3">
    <source>
        <dbReference type="EMBL" id="RCG13272.1"/>
    </source>
</evidence>
<proteinExistence type="predicted"/>
<feature type="compositionally biased region" description="Pro residues" evidence="1">
    <location>
        <begin position="373"/>
        <end position="388"/>
    </location>
</feature>
<dbReference type="Pfam" id="PF03796">
    <property type="entry name" value="DnaB_C"/>
    <property type="match status" value="1"/>
</dbReference>
<protein>
    <recommendedName>
        <fullName evidence="2">SF4 helicase domain-containing protein</fullName>
    </recommendedName>
</protein>
<evidence type="ECO:0000259" key="2">
    <source>
        <dbReference type="Pfam" id="PF03796"/>
    </source>
</evidence>
<gene>
    <name evidence="3" type="ORF">DQ392_33770</name>
</gene>
<dbReference type="InterPro" id="IPR007694">
    <property type="entry name" value="DNA_helicase_DnaB-like_C"/>
</dbReference>
<dbReference type="OrthoDB" id="4322426at2"/>
<comment type="caution">
    <text evidence="3">The sequence shown here is derived from an EMBL/GenBank/DDBJ whole genome shotgun (WGS) entry which is preliminary data.</text>
</comment>
<accession>A0A367E664</accession>
<dbReference type="InterPro" id="IPR027417">
    <property type="entry name" value="P-loop_NTPase"/>
</dbReference>
<evidence type="ECO:0000313" key="4">
    <source>
        <dbReference type="Proteomes" id="UP000253507"/>
    </source>
</evidence>
<sequence length="776" mass="82996">MGHRKGEARVDVTLSQAREQWSEVIERLGHGEETVLVNTKSRQAAVLRRLEGPQPPGPVWPSTRARQELGALVAAAQEATQVLTAGGRPAATVTRHATPQAEPPRPDTATGVTGLADVLDGLLHNTPPTGLSTGVTALDRASGGLPRGSLTLVVAPPNAGGSLLPLQAARAAAFDTEQPTPVLYALSGVPLQVAARRLIAAEAPVPYAQFAAGTLTPGQRQAVTDADGRLRTAPLAFTRPEPTAQAIAEEASRIEGLGLVVVDRLQHARTEATPLSGRALPSAMKTLTRLAAERQAAVVVLLDTDDPQLVTQLEPDRTFHLTRPHDTGTARITVTAQDLGTLATVEVPLDMAHLRLLDQPASPTTACATAPVTPQPATPPPGTTPTPPQARGATPAATGPRRAPRPATPAGSARPKGGSSTDSAAVHKDGGKIGELVERIESTVHAALADAGGETEEAVAALKKTAIPDVMALLEQSRAGGRYDFRNYPDLPDILHKRGRQDADDIWEARPRWTAPPQVLDPLADQAATVTALDINGAYLSALKTHLPIGQLEHHLGPDNGGPPHDTKRSGIHLITPPAWNHPHLPNPLGDREEPGQIWITESTLRLLLRLASPKASLCERPLIHESWTSGSTEQLLETLRRALVQVRTRALAAHSAEGEAGYEYVKAMYSKLVSTMGESNYNRDLYRTDWMHLIRSQAFANLWRKAWAAHQAGLTVVRVMGTDELHLAGHWRGARMTGKNTLLFPEGREVTEVKPKHTYRLEKTAAGSYREREAN</sequence>
<dbReference type="AlphaFoldDB" id="A0A367E664"/>
<name>A0A367E664_9ACTN</name>
<dbReference type="GO" id="GO:0005524">
    <property type="term" value="F:ATP binding"/>
    <property type="evidence" value="ECO:0007669"/>
    <property type="project" value="InterPro"/>
</dbReference>
<dbReference type="GO" id="GO:0003678">
    <property type="term" value="F:DNA helicase activity"/>
    <property type="evidence" value="ECO:0007669"/>
    <property type="project" value="InterPro"/>
</dbReference>